<dbReference type="EMBL" id="JAKNHQ010000002">
    <property type="protein sequence ID" value="MCG4609842.1"/>
    <property type="molecule type" value="Genomic_DNA"/>
</dbReference>
<keyword evidence="1" id="KW-0175">Coiled coil</keyword>
<dbReference type="PANTHER" id="PTHR30461:SF23">
    <property type="entry name" value="DNA RECOMBINASE-RELATED"/>
    <property type="match status" value="1"/>
</dbReference>
<dbReference type="Proteomes" id="UP001298681">
    <property type="component" value="Unassembled WGS sequence"/>
</dbReference>
<evidence type="ECO:0000313" key="4">
    <source>
        <dbReference type="EMBL" id="MCG4609842.1"/>
    </source>
</evidence>
<proteinExistence type="predicted"/>
<dbReference type="Gene3D" id="3.40.50.1390">
    <property type="entry name" value="Resolvase, N-terminal catalytic domain"/>
    <property type="match status" value="1"/>
</dbReference>
<keyword evidence="5" id="KW-1185">Reference proteome</keyword>
<dbReference type="InterPro" id="IPR025827">
    <property type="entry name" value="Zn_ribbon_recom_dom"/>
</dbReference>
<protein>
    <submittedName>
        <fullName evidence="4">Recombinase family protein</fullName>
    </submittedName>
</protein>
<dbReference type="InterPro" id="IPR050639">
    <property type="entry name" value="SSR_resolvase"/>
</dbReference>
<evidence type="ECO:0000313" key="5">
    <source>
        <dbReference type="Proteomes" id="UP001298681"/>
    </source>
</evidence>
<dbReference type="Pfam" id="PF13408">
    <property type="entry name" value="Zn_ribbon_recom"/>
    <property type="match status" value="1"/>
</dbReference>
<dbReference type="PROSITE" id="PS51736">
    <property type="entry name" value="RECOMBINASES_3"/>
    <property type="match status" value="1"/>
</dbReference>
<dbReference type="Pfam" id="PF00239">
    <property type="entry name" value="Resolvase"/>
    <property type="match status" value="1"/>
</dbReference>
<feature type="domain" description="Resolvase/invertase-type recombinase catalytic" evidence="2">
    <location>
        <begin position="2"/>
        <end position="151"/>
    </location>
</feature>
<dbReference type="PANTHER" id="PTHR30461">
    <property type="entry name" value="DNA-INVERTASE FROM LAMBDOID PROPHAGE"/>
    <property type="match status" value="1"/>
</dbReference>
<name>A0ABS9MGC1_9FIRM</name>
<dbReference type="Pfam" id="PF07508">
    <property type="entry name" value="Recombinase"/>
    <property type="match status" value="1"/>
</dbReference>
<evidence type="ECO:0000259" key="3">
    <source>
        <dbReference type="PROSITE" id="PS51737"/>
    </source>
</evidence>
<comment type="caution">
    <text evidence="4">The sequence shown here is derived from an EMBL/GenBank/DDBJ whole genome shotgun (WGS) entry which is preliminary data.</text>
</comment>
<organism evidence="4 5">
    <name type="scientific">Anaeromassilibacillus senegalensis</name>
    <dbReference type="NCBI Taxonomy" id="1673717"/>
    <lineage>
        <taxon>Bacteria</taxon>
        <taxon>Bacillati</taxon>
        <taxon>Bacillota</taxon>
        <taxon>Clostridia</taxon>
        <taxon>Eubacteriales</taxon>
        <taxon>Acutalibacteraceae</taxon>
        <taxon>Anaeromassilibacillus</taxon>
    </lineage>
</organism>
<dbReference type="CDD" id="cd03768">
    <property type="entry name" value="SR_ResInv"/>
    <property type="match status" value="1"/>
</dbReference>
<dbReference type="InterPro" id="IPR038109">
    <property type="entry name" value="DNA_bind_recomb_sf"/>
</dbReference>
<dbReference type="InterPro" id="IPR011109">
    <property type="entry name" value="DNA_bind_recombinase_dom"/>
</dbReference>
<evidence type="ECO:0000256" key="1">
    <source>
        <dbReference type="SAM" id="Coils"/>
    </source>
</evidence>
<feature type="coiled-coil region" evidence="1">
    <location>
        <begin position="456"/>
        <end position="483"/>
    </location>
</feature>
<dbReference type="SUPFAM" id="SSF53041">
    <property type="entry name" value="Resolvase-like"/>
    <property type="match status" value="1"/>
</dbReference>
<dbReference type="SMART" id="SM00857">
    <property type="entry name" value="Resolvase"/>
    <property type="match status" value="1"/>
</dbReference>
<dbReference type="Gene3D" id="3.90.1750.20">
    <property type="entry name" value="Putative Large Serine Recombinase, Chain B, Domain 2"/>
    <property type="match status" value="1"/>
</dbReference>
<dbReference type="RefSeq" id="WP_237966384.1">
    <property type="nucleotide sequence ID" value="NZ_JAKNHQ010000002.1"/>
</dbReference>
<dbReference type="InterPro" id="IPR036162">
    <property type="entry name" value="Resolvase-like_N_sf"/>
</dbReference>
<reference evidence="4 5" key="1">
    <citation type="submission" date="2022-01" db="EMBL/GenBank/DDBJ databases">
        <title>Collection of gut derived symbiotic bacterial strains cultured from healthy donors.</title>
        <authorList>
            <person name="Lin H."/>
            <person name="Kohout C."/>
            <person name="Waligurski E."/>
            <person name="Pamer E.G."/>
        </authorList>
    </citation>
    <scope>NUCLEOTIDE SEQUENCE [LARGE SCALE GENOMIC DNA]</scope>
    <source>
        <strain evidence="4 5">DFI.7.58</strain>
    </source>
</reference>
<evidence type="ECO:0000259" key="2">
    <source>
        <dbReference type="PROSITE" id="PS51736"/>
    </source>
</evidence>
<feature type="domain" description="Recombinase" evidence="3">
    <location>
        <begin position="159"/>
        <end position="320"/>
    </location>
</feature>
<sequence>MRFFIYSRKSVYTGKGESVENQIEMCKQYIRSKFPDVVEDAITIYEDEGFSAKDTIRPQFQRMLQDIRERKPDYIVCYRLDRISRSVSDFSALIEELNDRNISFICIKEEFDTSKPMGKAMMYIASVFAQLERETIAERVRDNMCMLARTGRWLGGTPPTGYRSEKQQEMLVDGKIKISCRLKESPDELQVVGTIFEKYLELHSLTGVSKYLIRQGIQSRNGTWYSLLGIKEILHNPVYCIADKEAFSYFTAQHANVCFEEKDCKGRYGLLAYNKRDYKKKHAPRQSMDQWIVAIGRHRGEIPGKKWVAVQGILQDSIPTGKKPANIHNESSLLSGRIICGKCGSRMFAKRRSHPGTAGGEFDYICGNKLRGGVCLCDCQNISGSQADAMVFAYLVNLAEESPGICKLLEALKRDLQKQTREDPPACIETKLHRCDDAISHLVHTLSQDGVGAAFIQHVNNRIEALEQERSSLLQEREQLQMKRNSITGLHLEIERLAGSLSDLKGLLRSLSVQEKRSLIHLLVQRIVWDGKNLHVFLDLASNGTESL</sequence>
<accession>A0ABS9MGC1</accession>
<dbReference type="PROSITE" id="PS51737">
    <property type="entry name" value="RECOMBINASE_DNA_BIND"/>
    <property type="match status" value="1"/>
</dbReference>
<dbReference type="InterPro" id="IPR006119">
    <property type="entry name" value="Resolv_N"/>
</dbReference>
<gene>
    <name evidence="4" type="ORF">L0P57_02640</name>
</gene>